<dbReference type="SUPFAM" id="SSF54631">
    <property type="entry name" value="CBS-domain pair"/>
    <property type="match status" value="1"/>
</dbReference>
<dbReference type="AlphaFoldDB" id="A0A5C5XTT3"/>
<gene>
    <name evidence="4" type="primary">guaB_3</name>
    <name evidence="4" type="ORF">Pla123a_46880</name>
</gene>
<sequence length="131" mass="14334">MLTTAQIMTTDVVTISSTATIQDAIELLVRRRISGLPVIGPTGQLVGIITEFALLAMAYDQDLQDDPIERHMTRDVITVDSSDSISRATDLFILHRVRRLPVVEGGRLVGLLSRHDILNALISERAPVCTA</sequence>
<protein>
    <submittedName>
        <fullName evidence="4">Inosine-5'-monophosphate dehydrogenase</fullName>
        <ecNumber evidence="4">1.1.1.205</ecNumber>
    </submittedName>
</protein>
<proteinExistence type="predicted"/>
<dbReference type="InterPro" id="IPR051257">
    <property type="entry name" value="Diverse_CBS-Domain"/>
</dbReference>
<feature type="domain" description="CBS" evidence="3">
    <location>
        <begin position="72"/>
        <end position="128"/>
    </location>
</feature>
<dbReference type="RefSeq" id="WP_146591503.1">
    <property type="nucleotide sequence ID" value="NZ_SJPO01000016.1"/>
</dbReference>
<dbReference type="GO" id="GO:0003938">
    <property type="term" value="F:IMP dehydrogenase activity"/>
    <property type="evidence" value="ECO:0007669"/>
    <property type="project" value="UniProtKB-EC"/>
</dbReference>
<feature type="domain" description="CBS" evidence="3">
    <location>
        <begin position="8"/>
        <end position="67"/>
    </location>
</feature>
<dbReference type="Proteomes" id="UP000318478">
    <property type="component" value="Unassembled WGS sequence"/>
</dbReference>
<dbReference type="PANTHER" id="PTHR43080">
    <property type="entry name" value="CBS DOMAIN-CONTAINING PROTEIN CBSX3, MITOCHONDRIAL"/>
    <property type="match status" value="1"/>
</dbReference>
<evidence type="ECO:0000313" key="4">
    <source>
        <dbReference type="EMBL" id="TWT66294.1"/>
    </source>
</evidence>
<evidence type="ECO:0000256" key="2">
    <source>
        <dbReference type="PROSITE-ProRule" id="PRU00703"/>
    </source>
</evidence>
<keyword evidence="4" id="KW-0560">Oxidoreductase</keyword>
<evidence type="ECO:0000256" key="1">
    <source>
        <dbReference type="ARBA" id="ARBA00023122"/>
    </source>
</evidence>
<accession>A0A5C5XTT3</accession>
<keyword evidence="1 2" id="KW-0129">CBS domain</keyword>
<evidence type="ECO:0000313" key="5">
    <source>
        <dbReference type="Proteomes" id="UP000318478"/>
    </source>
</evidence>
<dbReference type="EMBL" id="SJPO01000016">
    <property type="protein sequence ID" value="TWT66294.1"/>
    <property type="molecule type" value="Genomic_DNA"/>
</dbReference>
<dbReference type="PROSITE" id="PS51371">
    <property type="entry name" value="CBS"/>
    <property type="match status" value="2"/>
</dbReference>
<dbReference type="InterPro" id="IPR046342">
    <property type="entry name" value="CBS_dom_sf"/>
</dbReference>
<dbReference type="InterPro" id="IPR000644">
    <property type="entry name" value="CBS_dom"/>
</dbReference>
<dbReference type="Gene3D" id="3.10.580.10">
    <property type="entry name" value="CBS-domain"/>
    <property type="match status" value="1"/>
</dbReference>
<dbReference type="Pfam" id="PF00571">
    <property type="entry name" value="CBS"/>
    <property type="match status" value="2"/>
</dbReference>
<dbReference type="PANTHER" id="PTHR43080:SF2">
    <property type="entry name" value="CBS DOMAIN-CONTAINING PROTEIN"/>
    <property type="match status" value="1"/>
</dbReference>
<reference evidence="4 5" key="1">
    <citation type="submission" date="2019-02" db="EMBL/GenBank/DDBJ databases">
        <title>Deep-cultivation of Planctomycetes and their phenomic and genomic characterization uncovers novel biology.</title>
        <authorList>
            <person name="Wiegand S."/>
            <person name="Jogler M."/>
            <person name="Boedeker C."/>
            <person name="Pinto D."/>
            <person name="Vollmers J."/>
            <person name="Rivas-Marin E."/>
            <person name="Kohn T."/>
            <person name="Peeters S.H."/>
            <person name="Heuer A."/>
            <person name="Rast P."/>
            <person name="Oberbeckmann S."/>
            <person name="Bunk B."/>
            <person name="Jeske O."/>
            <person name="Meyerdierks A."/>
            <person name="Storesund J.E."/>
            <person name="Kallscheuer N."/>
            <person name="Luecker S."/>
            <person name="Lage O.M."/>
            <person name="Pohl T."/>
            <person name="Merkel B.J."/>
            <person name="Hornburger P."/>
            <person name="Mueller R.-W."/>
            <person name="Bruemmer F."/>
            <person name="Labrenz M."/>
            <person name="Spormann A.M."/>
            <person name="Op Den Camp H."/>
            <person name="Overmann J."/>
            <person name="Amann R."/>
            <person name="Jetten M.S.M."/>
            <person name="Mascher T."/>
            <person name="Medema M.H."/>
            <person name="Devos D.P."/>
            <person name="Kaster A.-K."/>
            <person name="Ovreas L."/>
            <person name="Rohde M."/>
            <person name="Galperin M.Y."/>
            <person name="Jogler C."/>
        </authorList>
    </citation>
    <scope>NUCLEOTIDE SEQUENCE [LARGE SCALE GENOMIC DNA]</scope>
    <source>
        <strain evidence="4 5">Pla123a</strain>
    </source>
</reference>
<dbReference type="EC" id="1.1.1.205" evidence="4"/>
<keyword evidence="5" id="KW-1185">Reference proteome</keyword>
<name>A0A5C5XTT3_9BACT</name>
<organism evidence="4 5">
    <name type="scientific">Posidoniimonas polymericola</name>
    <dbReference type="NCBI Taxonomy" id="2528002"/>
    <lineage>
        <taxon>Bacteria</taxon>
        <taxon>Pseudomonadati</taxon>
        <taxon>Planctomycetota</taxon>
        <taxon>Planctomycetia</taxon>
        <taxon>Pirellulales</taxon>
        <taxon>Lacipirellulaceae</taxon>
        <taxon>Posidoniimonas</taxon>
    </lineage>
</organism>
<dbReference type="SMART" id="SM00116">
    <property type="entry name" value="CBS"/>
    <property type="match status" value="2"/>
</dbReference>
<comment type="caution">
    <text evidence="4">The sequence shown here is derived from an EMBL/GenBank/DDBJ whole genome shotgun (WGS) entry which is preliminary data.</text>
</comment>
<evidence type="ECO:0000259" key="3">
    <source>
        <dbReference type="PROSITE" id="PS51371"/>
    </source>
</evidence>
<dbReference type="OrthoDB" id="9790355at2"/>